<dbReference type="InParanoid" id="A7EGA8"/>
<dbReference type="Proteomes" id="UP000001312">
    <property type="component" value="Unassembled WGS sequence"/>
</dbReference>
<proteinExistence type="predicted"/>
<dbReference type="AlphaFoldDB" id="A7EGA8"/>
<evidence type="ECO:0000313" key="3">
    <source>
        <dbReference type="Proteomes" id="UP000001312"/>
    </source>
</evidence>
<gene>
    <name evidence="2" type="ORF">SS1G_04349</name>
</gene>
<evidence type="ECO:0008006" key="4">
    <source>
        <dbReference type="Google" id="ProtNLM"/>
    </source>
</evidence>
<dbReference type="GeneID" id="5490709"/>
<name>A7EGA8_SCLS1</name>
<evidence type="ECO:0000313" key="2">
    <source>
        <dbReference type="EMBL" id="EDO01874.1"/>
    </source>
</evidence>
<evidence type="ECO:0000256" key="1">
    <source>
        <dbReference type="SAM" id="Phobius"/>
    </source>
</evidence>
<keyword evidence="1" id="KW-0472">Membrane</keyword>
<protein>
    <recommendedName>
        <fullName evidence="4">Transmembrane protein</fullName>
    </recommendedName>
</protein>
<keyword evidence="1" id="KW-0812">Transmembrane</keyword>
<reference evidence="3" key="1">
    <citation type="journal article" date="2011" name="PLoS Genet.">
        <title>Genomic analysis of the necrotrophic fungal pathogens Sclerotinia sclerotiorum and Botrytis cinerea.</title>
        <authorList>
            <person name="Amselem J."/>
            <person name="Cuomo C.A."/>
            <person name="van Kan J.A."/>
            <person name="Viaud M."/>
            <person name="Benito E.P."/>
            <person name="Couloux A."/>
            <person name="Coutinho P.M."/>
            <person name="de Vries R.P."/>
            <person name="Dyer P.S."/>
            <person name="Fillinger S."/>
            <person name="Fournier E."/>
            <person name="Gout L."/>
            <person name="Hahn M."/>
            <person name="Kohn L."/>
            <person name="Lapalu N."/>
            <person name="Plummer K.M."/>
            <person name="Pradier J.M."/>
            <person name="Quevillon E."/>
            <person name="Sharon A."/>
            <person name="Simon A."/>
            <person name="ten Have A."/>
            <person name="Tudzynski B."/>
            <person name="Tudzynski P."/>
            <person name="Wincker P."/>
            <person name="Andrew M."/>
            <person name="Anthouard V."/>
            <person name="Beever R.E."/>
            <person name="Beffa R."/>
            <person name="Benoit I."/>
            <person name="Bouzid O."/>
            <person name="Brault B."/>
            <person name="Chen Z."/>
            <person name="Choquer M."/>
            <person name="Collemare J."/>
            <person name="Cotton P."/>
            <person name="Danchin E.G."/>
            <person name="Da Silva C."/>
            <person name="Gautier A."/>
            <person name="Giraud C."/>
            <person name="Giraud T."/>
            <person name="Gonzalez C."/>
            <person name="Grossetete S."/>
            <person name="Guldener U."/>
            <person name="Henrissat B."/>
            <person name="Howlett B.J."/>
            <person name="Kodira C."/>
            <person name="Kretschmer M."/>
            <person name="Lappartient A."/>
            <person name="Leroch M."/>
            <person name="Levis C."/>
            <person name="Mauceli E."/>
            <person name="Neuveglise C."/>
            <person name="Oeser B."/>
            <person name="Pearson M."/>
            <person name="Poulain J."/>
            <person name="Poussereau N."/>
            <person name="Quesneville H."/>
            <person name="Rascle C."/>
            <person name="Schumacher J."/>
            <person name="Segurens B."/>
            <person name="Sexton A."/>
            <person name="Silva E."/>
            <person name="Sirven C."/>
            <person name="Soanes D.M."/>
            <person name="Talbot N.J."/>
            <person name="Templeton M."/>
            <person name="Yandava C."/>
            <person name="Yarden O."/>
            <person name="Zeng Q."/>
            <person name="Rollins J.A."/>
            <person name="Lebrun M.H."/>
            <person name="Dickman M."/>
        </authorList>
    </citation>
    <scope>NUCLEOTIDE SEQUENCE [LARGE SCALE GENOMIC DNA]</scope>
    <source>
        <strain evidence="3">ATCC 18683 / 1980 / Ss-1</strain>
    </source>
</reference>
<keyword evidence="3" id="KW-1185">Reference proteome</keyword>
<dbReference type="RefSeq" id="XP_001594542.1">
    <property type="nucleotide sequence ID" value="XM_001594492.1"/>
</dbReference>
<dbReference type="EMBL" id="CH476625">
    <property type="protein sequence ID" value="EDO01874.1"/>
    <property type="molecule type" value="Genomic_DNA"/>
</dbReference>
<accession>A7EGA8</accession>
<sequence length="77" mass="8651">MSHQNNKCPKEEPDLDIFVWKAVIVSGLSGPENFYGMVWARSDSHVQGVAFYGLIIGMRLLIRSGILRRVNQGYLNG</sequence>
<organism evidence="2 3">
    <name type="scientific">Sclerotinia sclerotiorum (strain ATCC 18683 / 1980 / Ss-1)</name>
    <name type="common">White mold</name>
    <name type="synonym">Whetzelinia sclerotiorum</name>
    <dbReference type="NCBI Taxonomy" id="665079"/>
    <lineage>
        <taxon>Eukaryota</taxon>
        <taxon>Fungi</taxon>
        <taxon>Dikarya</taxon>
        <taxon>Ascomycota</taxon>
        <taxon>Pezizomycotina</taxon>
        <taxon>Leotiomycetes</taxon>
        <taxon>Helotiales</taxon>
        <taxon>Sclerotiniaceae</taxon>
        <taxon>Sclerotinia</taxon>
    </lineage>
</organism>
<dbReference type="KEGG" id="ssl:SS1G_04349"/>
<feature type="transmembrane region" description="Helical" evidence="1">
    <location>
        <begin position="44"/>
        <end position="62"/>
    </location>
</feature>
<keyword evidence="1" id="KW-1133">Transmembrane helix</keyword>
<dbReference type="HOGENOM" id="CLU_2639579_0_0_1"/>